<dbReference type="InterPro" id="IPR021301">
    <property type="entry name" value="DUF2779"/>
</dbReference>
<feature type="domain" description="DUF2779" evidence="1">
    <location>
        <begin position="296"/>
        <end position="418"/>
    </location>
</feature>
<name>A0AA86MZ82_9BACT</name>
<reference evidence="2" key="1">
    <citation type="submission" date="2022-10" db="EMBL/GenBank/DDBJ databases">
        <authorList>
            <person name="Koch H."/>
        </authorList>
    </citation>
    <scope>NUCLEOTIDE SEQUENCE</scope>
    <source>
        <strain evidence="2">DNF</strain>
    </source>
</reference>
<evidence type="ECO:0000313" key="2">
    <source>
        <dbReference type="EMBL" id="CAI4031792.1"/>
    </source>
</evidence>
<gene>
    <name evidence="2" type="ORF">DNFV4_02211</name>
</gene>
<evidence type="ECO:0000313" key="3">
    <source>
        <dbReference type="Proteomes" id="UP001179121"/>
    </source>
</evidence>
<organism evidence="2 3">
    <name type="scientific">Nitrospira tepida</name>
    <dbReference type="NCBI Taxonomy" id="2973512"/>
    <lineage>
        <taxon>Bacteria</taxon>
        <taxon>Pseudomonadati</taxon>
        <taxon>Nitrospirota</taxon>
        <taxon>Nitrospiria</taxon>
        <taxon>Nitrospirales</taxon>
        <taxon>Nitrospiraceae</taxon>
        <taxon>Nitrospira</taxon>
    </lineage>
</organism>
<keyword evidence="3" id="KW-1185">Reference proteome</keyword>
<protein>
    <recommendedName>
        <fullName evidence="1">DUF2779 domain-containing protein</fullName>
    </recommendedName>
</protein>
<dbReference type="AlphaFoldDB" id="A0AA86MZ82"/>
<evidence type="ECO:0000259" key="1">
    <source>
        <dbReference type="Pfam" id="PF11074"/>
    </source>
</evidence>
<dbReference type="KEGG" id="nti:DNFV4_02211"/>
<accession>A0AA86MZ82</accession>
<dbReference type="EMBL" id="OX365700">
    <property type="protein sequence ID" value="CAI4031792.1"/>
    <property type="molecule type" value="Genomic_DNA"/>
</dbReference>
<proteinExistence type="predicted"/>
<dbReference type="RefSeq" id="WP_289268556.1">
    <property type="nucleotide sequence ID" value="NZ_OX365700.1"/>
</dbReference>
<dbReference type="Pfam" id="PF11074">
    <property type="entry name" value="DUF2779"/>
    <property type="match status" value="1"/>
</dbReference>
<dbReference type="Proteomes" id="UP001179121">
    <property type="component" value="Chromosome"/>
</dbReference>
<sequence length="492" mass="55349">MARLSKSRYLAGLQCHKRLYLDIHAPELARPPDASTQAILDMGSTVGQTARGYFPGGKLVEADYRHKQDALDQTAALMADPTVPAIFEAALLFERTLVRVDVFQREEPADGNGACWRLIEVKSSGRLKGYHLDDLAIQAYVAIGVGLSLSGVCLMHLNSEYLYPGGEIDLTQLFTLCDVTELVMDRLKDLPARLAAMRAMIESPASPAIQPGAHCHTPYECPYWDHCTQAKPARWVYHLPGRKTTAQVLIDQGVETIDEIPESVSLTIIQRRVKDNREWIGPALADALARVRYPVHHLDFETFMPAIPRYPMTRPYQLIPVQWSDHIETEAGRLLHQDYLSEAPEDPREEFTRRLLDSLGDRGTICVYSQYERSVLEQLAELFPPHRSALQAVIKRLWDLLAIVQEHYYHPAFGGSYSIKSVLPAVVPGLSYDDLEIGDGAVAAREYVRMVFEVTDWVERQRIADALRAYCARDTLGMVELRRALGEKSRGV</sequence>